<dbReference type="OrthoDB" id="4412725at2"/>
<gene>
    <name evidence="1" type="ORF">B841_03340</name>
</gene>
<dbReference type="Pfam" id="PF13822">
    <property type="entry name" value="ACC_epsilon"/>
    <property type="match status" value="1"/>
</dbReference>
<dbReference type="HOGENOM" id="CLU_175330_0_0_11"/>
<accession>S5TGW7</accession>
<dbReference type="GO" id="GO:0003989">
    <property type="term" value="F:acetyl-CoA carboxylase activity"/>
    <property type="evidence" value="ECO:0007669"/>
    <property type="project" value="InterPro"/>
</dbReference>
<name>S5TGW7_9CORY</name>
<reference evidence="1 2" key="1">
    <citation type="submission" date="2012-11" db="EMBL/GenBank/DDBJ databases">
        <title>The complete genome sequence of Corynebacterium maris Coryn-1 (=DSM 45190).</title>
        <authorList>
            <person name="Schaffert L."/>
            <person name="Albersmeier A."/>
            <person name="Kalinowski J."/>
            <person name="Ruckert C."/>
        </authorList>
    </citation>
    <scope>NUCLEOTIDE SEQUENCE [LARGE SCALE GENOMIC DNA]</scope>
    <source>
        <strain evidence="2">Coryn-1</strain>
    </source>
</reference>
<dbReference type="STRING" id="1224163.B841_03340"/>
<protein>
    <recommendedName>
        <fullName evidence="3">Acetyl-CoA carboxylase subunit</fullName>
    </recommendedName>
</protein>
<dbReference type="EMBL" id="CP003924">
    <property type="protein sequence ID" value="AGS34151.1"/>
    <property type="molecule type" value="Genomic_DNA"/>
</dbReference>
<dbReference type="Proteomes" id="UP000015388">
    <property type="component" value="Chromosome"/>
</dbReference>
<evidence type="ECO:0000313" key="1">
    <source>
        <dbReference type="EMBL" id="AGS34151.1"/>
    </source>
</evidence>
<organism evidence="1 2">
    <name type="scientific">Corynebacterium maris DSM 45190</name>
    <dbReference type="NCBI Taxonomy" id="1224163"/>
    <lineage>
        <taxon>Bacteria</taxon>
        <taxon>Bacillati</taxon>
        <taxon>Actinomycetota</taxon>
        <taxon>Actinomycetes</taxon>
        <taxon>Mycobacteriales</taxon>
        <taxon>Corynebacteriaceae</taxon>
        <taxon>Corynebacterium</taxon>
    </lineage>
</organism>
<evidence type="ECO:0008006" key="3">
    <source>
        <dbReference type="Google" id="ProtNLM"/>
    </source>
</evidence>
<proteinExistence type="predicted"/>
<dbReference type="GO" id="GO:0004658">
    <property type="term" value="F:propionyl-CoA carboxylase activity"/>
    <property type="evidence" value="ECO:0007669"/>
    <property type="project" value="InterPro"/>
</dbReference>
<dbReference type="AlphaFoldDB" id="S5TGW7"/>
<dbReference type="eggNOG" id="ENOG5033HAR">
    <property type="taxonomic scope" value="Bacteria"/>
</dbReference>
<dbReference type="KEGG" id="cmd:B841_03340"/>
<dbReference type="InterPro" id="IPR032716">
    <property type="entry name" value="ACC_epsilon"/>
</dbReference>
<dbReference type="RefSeq" id="WP_020934084.1">
    <property type="nucleotide sequence ID" value="NC_021915.1"/>
</dbReference>
<evidence type="ECO:0000313" key="2">
    <source>
        <dbReference type="Proteomes" id="UP000015388"/>
    </source>
</evidence>
<keyword evidence="2" id="KW-1185">Reference proteome</keyword>
<sequence length="69" mass="7580">MSDATPLFKVLKGNPSDTEVAALTAVFTQLAAAAKPADANERNLWGRPDNRLQTQTVFNPRAFHSVTFY</sequence>
<dbReference type="PATRIC" id="fig|1224163.3.peg.671"/>